<dbReference type="InterPro" id="IPR011990">
    <property type="entry name" value="TPR-like_helical_dom_sf"/>
</dbReference>
<dbReference type="SUPFAM" id="SSF48452">
    <property type="entry name" value="TPR-like"/>
    <property type="match status" value="2"/>
</dbReference>
<dbReference type="InterPro" id="IPR024983">
    <property type="entry name" value="CHAT_dom"/>
</dbReference>
<keyword evidence="4" id="KW-1185">Reference proteome</keyword>
<protein>
    <submittedName>
        <fullName evidence="3">CHAT domain-containing protein</fullName>
    </submittedName>
</protein>
<dbReference type="PANTHER" id="PTHR19959:SF119">
    <property type="entry name" value="FUNGAL LIPASE-LIKE DOMAIN-CONTAINING PROTEIN"/>
    <property type="match status" value="1"/>
</dbReference>
<dbReference type="Pfam" id="PF12770">
    <property type="entry name" value="CHAT"/>
    <property type="match status" value="1"/>
</dbReference>
<dbReference type="EMBL" id="JAGMUU010000024">
    <property type="protein sequence ID" value="KAH7125008.1"/>
    <property type="molecule type" value="Genomic_DNA"/>
</dbReference>
<dbReference type="Pfam" id="PF13374">
    <property type="entry name" value="TPR_10"/>
    <property type="match status" value="3"/>
</dbReference>
<dbReference type="OrthoDB" id="9991317at2759"/>
<dbReference type="Proteomes" id="UP000717696">
    <property type="component" value="Unassembled WGS sequence"/>
</dbReference>
<dbReference type="AlphaFoldDB" id="A0A9P9DTA8"/>
<feature type="domain" description="CHAT" evidence="2">
    <location>
        <begin position="839"/>
        <end position="1113"/>
    </location>
</feature>
<accession>A0A9P9DTA8</accession>
<feature type="region of interest" description="Disordered" evidence="1">
    <location>
        <begin position="731"/>
        <end position="753"/>
    </location>
</feature>
<evidence type="ECO:0000313" key="3">
    <source>
        <dbReference type="EMBL" id="KAH7125008.1"/>
    </source>
</evidence>
<dbReference type="PANTHER" id="PTHR19959">
    <property type="entry name" value="KINESIN LIGHT CHAIN"/>
    <property type="match status" value="1"/>
</dbReference>
<evidence type="ECO:0000259" key="2">
    <source>
        <dbReference type="Pfam" id="PF12770"/>
    </source>
</evidence>
<comment type="caution">
    <text evidence="3">The sequence shown here is derived from an EMBL/GenBank/DDBJ whole genome shotgun (WGS) entry which is preliminary data.</text>
</comment>
<reference evidence="3" key="1">
    <citation type="journal article" date="2021" name="Nat. Commun.">
        <title>Genetic determinants of endophytism in the Arabidopsis root mycobiome.</title>
        <authorList>
            <person name="Mesny F."/>
            <person name="Miyauchi S."/>
            <person name="Thiergart T."/>
            <person name="Pickel B."/>
            <person name="Atanasova L."/>
            <person name="Karlsson M."/>
            <person name="Huettel B."/>
            <person name="Barry K.W."/>
            <person name="Haridas S."/>
            <person name="Chen C."/>
            <person name="Bauer D."/>
            <person name="Andreopoulos W."/>
            <person name="Pangilinan J."/>
            <person name="LaButti K."/>
            <person name="Riley R."/>
            <person name="Lipzen A."/>
            <person name="Clum A."/>
            <person name="Drula E."/>
            <person name="Henrissat B."/>
            <person name="Kohler A."/>
            <person name="Grigoriev I.V."/>
            <person name="Martin F.M."/>
            <person name="Hacquard S."/>
        </authorList>
    </citation>
    <scope>NUCLEOTIDE SEQUENCE</scope>
    <source>
        <strain evidence="3">MPI-CAGE-AT-0021</strain>
    </source>
</reference>
<organism evidence="3 4">
    <name type="scientific">Dactylonectria estremocensis</name>
    <dbReference type="NCBI Taxonomy" id="1079267"/>
    <lineage>
        <taxon>Eukaryota</taxon>
        <taxon>Fungi</taxon>
        <taxon>Dikarya</taxon>
        <taxon>Ascomycota</taxon>
        <taxon>Pezizomycotina</taxon>
        <taxon>Sordariomycetes</taxon>
        <taxon>Hypocreomycetidae</taxon>
        <taxon>Hypocreales</taxon>
        <taxon>Nectriaceae</taxon>
        <taxon>Dactylonectria</taxon>
    </lineage>
</organism>
<dbReference type="Gene3D" id="1.25.40.10">
    <property type="entry name" value="Tetratricopeptide repeat domain"/>
    <property type="match status" value="3"/>
</dbReference>
<gene>
    <name evidence="3" type="ORF">B0J13DRAFT_531272</name>
</gene>
<proteinExistence type="predicted"/>
<feature type="compositionally biased region" description="Polar residues" evidence="1">
    <location>
        <begin position="731"/>
        <end position="745"/>
    </location>
</feature>
<evidence type="ECO:0000313" key="4">
    <source>
        <dbReference type="Proteomes" id="UP000717696"/>
    </source>
</evidence>
<evidence type="ECO:0000256" key="1">
    <source>
        <dbReference type="SAM" id="MobiDB-lite"/>
    </source>
</evidence>
<sequence length="1155" mass="128302">MSKKRKLEACDKELHSRISPIITGFHAKSSYNDLPDKISSDLKDQDGSVGAEHCCDRCQLMMSTTEGLRSRVSPEGYQHSTCYQATDNHAIGSMADLEEAIRVAQEAVKATPEDHPDRGTLLNYLGNRLGDRYSRTGSMDDLEEAIRVVREAIKVTPKDDTDRAILLSNLGISLSDRYSRTRSIADLGEAICAIREAIKVTPEDDIDRAILLSNFGGHLSDRYSRTGSMDDLEEAICVIQEAVKITPKDDLDRAGRLNSLGNRLGDRYSRTGSKDDLEEAIRVVREAIRVTTEDYPDRAILFSNLGVQLGTRHSRTGSMDDLEEALHVAREAIKTIPEDHLDRARLLSNLGGHLGERYLRTGLLEDLEEAIRVAREAVKVAQEDHPHRARSLSSLGVQLDNRYSHTGAMADLEEAIRVSQEAVKAALEDHLGRARWLSNLANQLDHRYSRTGSMDDLEEAIRVAREAAKTFPEDHPDRARLLGNLGAHLNDRYSRTRSMDDLEEAIHIVQEAVKATPEDHPDRARLLGNLGVHLSDRYLRIRSLDDLEESIRVAREAAKITPEDHPHRAAWLNNLGVQLNHRYSRTGSMDDLEEARQYFNIALSLKDSPINVRITAGRRLLSSLNIREEGHRAYLAAKTTVELVPLLTSPSLPNTDKQYLLSQAIGLASDAAAIALHAGQGCVPAIELLETGRGVLASFLQDMRTDLASLQKEYPDLARSFVELRGQLDPPNSQGAYVTDASTPTAPGAGADQRREAGTHMPLLLNEIRSQPGFERFLLSASEGEMREAAAQGPIVILNVSSHRCDALLVEQSGTRVLELPRLSRQDILARARDVQSLETLAWLWDAIVSLVLDALGFNKSPPGDSWPHVWWIPTGPLIRFPLHAAGHHLERSSDTALDRVVSSYSPSIKTIIHSRQQRDKETTAISSTNVVLVAMQDTPGQKLLRYASNEASAVQAVCESIGLPYVQPRPYKKEVTLALEGCRIFHFAGHGDANGENPLASLLLLRDWKQDPLTVGSLLDTNLTSKSPFLAYLSACGTGQIRHERSIDESIHLTSAFQLAGFRHVIGTLWEVDDELCVRMARLVYEFLRDRGISNESVSGGLHHATRLLRDDWLHQEVDGQKSIRDSGSVRDIEICESTERSRPLWVPYVHYGV</sequence>
<name>A0A9P9DTA8_9HYPO</name>